<reference evidence="2 3" key="1">
    <citation type="submission" date="2010-12" db="EMBL/GenBank/DDBJ databases">
        <title>Complete sequence of Desulfurispirillum indicum S5.</title>
        <authorList>
            <consortium name="US DOE Joint Genome Institute"/>
            <person name="Lucas S."/>
            <person name="Copeland A."/>
            <person name="Lapidus A."/>
            <person name="Cheng J.-F."/>
            <person name="Goodwin L."/>
            <person name="Pitluck S."/>
            <person name="Chertkov O."/>
            <person name="Held B."/>
            <person name="Detter J.C."/>
            <person name="Han C."/>
            <person name="Tapia R."/>
            <person name="Land M."/>
            <person name="Hauser L."/>
            <person name="Kyrpides N."/>
            <person name="Ivanova N."/>
            <person name="Mikhailova N."/>
            <person name="Haggblom M."/>
            <person name="Rauschenbach I."/>
            <person name="Bini E."/>
            <person name="Woyke T."/>
        </authorList>
    </citation>
    <scope>NUCLEOTIDE SEQUENCE [LARGE SCALE GENOMIC DNA]</scope>
    <source>
        <strain evidence="3">ATCC BAA-1389 / DSM 22839 / S5</strain>
    </source>
</reference>
<dbReference type="PROSITE" id="PS50076">
    <property type="entry name" value="DNAJ_2"/>
    <property type="match status" value="1"/>
</dbReference>
<dbReference type="RefSeq" id="WP_013505465.1">
    <property type="nucleotide sequence ID" value="NC_014836.1"/>
</dbReference>
<name>E6W2C1_DESIS</name>
<dbReference type="AlphaFoldDB" id="E6W2C1"/>
<dbReference type="InterPro" id="IPR036869">
    <property type="entry name" value="J_dom_sf"/>
</dbReference>
<dbReference type="SMART" id="SM00271">
    <property type="entry name" value="DnaJ"/>
    <property type="match status" value="1"/>
</dbReference>
<dbReference type="CDD" id="cd06257">
    <property type="entry name" value="DnaJ"/>
    <property type="match status" value="1"/>
</dbReference>
<dbReference type="eggNOG" id="COG2214">
    <property type="taxonomic scope" value="Bacteria"/>
</dbReference>
<keyword evidence="2" id="KW-0346">Stress response</keyword>
<dbReference type="Pfam" id="PF00226">
    <property type="entry name" value="DnaJ"/>
    <property type="match status" value="1"/>
</dbReference>
<dbReference type="HOGENOM" id="CLU_177536_0_0_0"/>
<evidence type="ECO:0000313" key="3">
    <source>
        <dbReference type="Proteomes" id="UP000002572"/>
    </source>
</evidence>
<dbReference type="InParanoid" id="E6W2C1"/>
<sequence length="100" mass="11966">MEREDITLQDFRHAVEIFGMPGRFTLERLKSRYRQLSRKHHPDFGGDADTMAQVNRAYGILSDYVERYHFQCSDDEFLRQNPTQKYYHQFHHAPQADSDT</sequence>
<dbReference type="STRING" id="653733.Selin_0839"/>
<organism evidence="2 3">
    <name type="scientific">Desulfurispirillum indicum (strain ATCC BAA-1389 / DSM 22839 / S5)</name>
    <dbReference type="NCBI Taxonomy" id="653733"/>
    <lineage>
        <taxon>Bacteria</taxon>
        <taxon>Pseudomonadati</taxon>
        <taxon>Chrysiogenota</taxon>
        <taxon>Chrysiogenia</taxon>
        <taxon>Chrysiogenales</taxon>
        <taxon>Chrysiogenaceae</taxon>
        <taxon>Desulfurispirillum</taxon>
    </lineage>
</organism>
<accession>E6W2C1</accession>
<evidence type="ECO:0000259" key="1">
    <source>
        <dbReference type="PROSITE" id="PS50076"/>
    </source>
</evidence>
<keyword evidence="3" id="KW-1185">Reference proteome</keyword>
<dbReference type="SUPFAM" id="SSF46565">
    <property type="entry name" value="Chaperone J-domain"/>
    <property type="match status" value="1"/>
</dbReference>
<proteinExistence type="predicted"/>
<gene>
    <name evidence="2" type="ordered locus">Selin_0839</name>
</gene>
<dbReference type="Proteomes" id="UP000002572">
    <property type="component" value="Chromosome"/>
</dbReference>
<dbReference type="EMBL" id="CP002432">
    <property type="protein sequence ID" value="ADU65579.1"/>
    <property type="molecule type" value="Genomic_DNA"/>
</dbReference>
<dbReference type="KEGG" id="din:Selin_0839"/>
<dbReference type="OrthoDB" id="5244113at2"/>
<dbReference type="Gene3D" id="1.10.287.110">
    <property type="entry name" value="DnaJ domain"/>
    <property type="match status" value="1"/>
</dbReference>
<dbReference type="InterPro" id="IPR001623">
    <property type="entry name" value="DnaJ_domain"/>
</dbReference>
<evidence type="ECO:0000313" key="2">
    <source>
        <dbReference type="EMBL" id="ADU65579.1"/>
    </source>
</evidence>
<feature type="domain" description="J" evidence="1">
    <location>
        <begin position="13"/>
        <end position="91"/>
    </location>
</feature>
<protein>
    <submittedName>
        <fullName evidence="2">Heat shock protein DnaJ domain protein</fullName>
    </submittedName>
</protein>